<accession>A0A2K1L115</accession>
<dbReference type="EMBL" id="ABEU02000002">
    <property type="protein sequence ID" value="PNR59714.1"/>
    <property type="molecule type" value="Genomic_DNA"/>
</dbReference>
<evidence type="ECO:0000256" key="1">
    <source>
        <dbReference type="SAM" id="MobiDB-lite"/>
    </source>
</evidence>
<proteinExistence type="predicted"/>
<reference evidence="2 4" key="2">
    <citation type="journal article" date="2018" name="Plant J.">
        <title>The Physcomitrella patens chromosome-scale assembly reveals moss genome structure and evolution.</title>
        <authorList>
            <person name="Lang D."/>
            <person name="Ullrich K.K."/>
            <person name="Murat F."/>
            <person name="Fuchs J."/>
            <person name="Jenkins J."/>
            <person name="Haas F.B."/>
            <person name="Piednoel M."/>
            <person name="Gundlach H."/>
            <person name="Van Bel M."/>
            <person name="Meyberg R."/>
            <person name="Vives C."/>
            <person name="Morata J."/>
            <person name="Symeonidi A."/>
            <person name="Hiss M."/>
            <person name="Muchero W."/>
            <person name="Kamisugi Y."/>
            <person name="Saleh O."/>
            <person name="Blanc G."/>
            <person name="Decker E.L."/>
            <person name="van Gessel N."/>
            <person name="Grimwood J."/>
            <person name="Hayes R.D."/>
            <person name="Graham S.W."/>
            <person name="Gunter L.E."/>
            <person name="McDaniel S.F."/>
            <person name="Hoernstein S.N.W."/>
            <person name="Larsson A."/>
            <person name="Li F.W."/>
            <person name="Perroud P.F."/>
            <person name="Phillips J."/>
            <person name="Ranjan P."/>
            <person name="Rokshar D.S."/>
            <person name="Rothfels C.J."/>
            <person name="Schneider L."/>
            <person name="Shu S."/>
            <person name="Stevenson D.W."/>
            <person name="Thummler F."/>
            <person name="Tillich M."/>
            <person name="Villarreal Aguilar J.C."/>
            <person name="Widiez T."/>
            <person name="Wong G.K."/>
            <person name="Wymore A."/>
            <person name="Zhang Y."/>
            <person name="Zimmer A.D."/>
            <person name="Quatrano R.S."/>
            <person name="Mayer K.F.X."/>
            <person name="Goodstein D."/>
            <person name="Casacuberta J.M."/>
            <person name="Vandepoele K."/>
            <person name="Reski R."/>
            <person name="Cuming A.C."/>
            <person name="Tuskan G.A."/>
            <person name="Maumus F."/>
            <person name="Salse J."/>
            <person name="Schmutz J."/>
            <person name="Rensing S.A."/>
        </authorList>
    </citation>
    <scope>NUCLEOTIDE SEQUENCE [LARGE SCALE GENOMIC DNA]</scope>
    <source>
        <strain evidence="3 4">cv. Gransden 2004</strain>
    </source>
</reference>
<dbReference type="Proteomes" id="UP000006727">
    <property type="component" value="Chromosome 2"/>
</dbReference>
<dbReference type="Gramene" id="Pp3c2_10680V3.2">
    <property type="protein sequence ID" value="PAC:32935164.CDS.1"/>
    <property type="gene ID" value="Pp3c2_10680"/>
</dbReference>
<name>A0A2K1L115_PHYPA</name>
<keyword evidence="4" id="KW-1185">Reference proteome</keyword>
<reference evidence="2 4" key="1">
    <citation type="journal article" date="2008" name="Science">
        <title>The Physcomitrella genome reveals evolutionary insights into the conquest of land by plants.</title>
        <authorList>
            <person name="Rensing S."/>
            <person name="Lang D."/>
            <person name="Zimmer A."/>
            <person name="Terry A."/>
            <person name="Salamov A."/>
            <person name="Shapiro H."/>
            <person name="Nishiyama T."/>
            <person name="Perroud P.-F."/>
            <person name="Lindquist E."/>
            <person name="Kamisugi Y."/>
            <person name="Tanahashi T."/>
            <person name="Sakakibara K."/>
            <person name="Fujita T."/>
            <person name="Oishi K."/>
            <person name="Shin-I T."/>
            <person name="Kuroki Y."/>
            <person name="Toyoda A."/>
            <person name="Suzuki Y."/>
            <person name="Hashimoto A."/>
            <person name="Yamaguchi K."/>
            <person name="Sugano A."/>
            <person name="Kohara Y."/>
            <person name="Fujiyama A."/>
            <person name="Anterola A."/>
            <person name="Aoki S."/>
            <person name="Ashton N."/>
            <person name="Barbazuk W.B."/>
            <person name="Barker E."/>
            <person name="Bennetzen J."/>
            <person name="Bezanilla M."/>
            <person name="Blankenship R."/>
            <person name="Cho S.H."/>
            <person name="Dutcher S."/>
            <person name="Estelle M."/>
            <person name="Fawcett J.A."/>
            <person name="Gundlach H."/>
            <person name="Hanada K."/>
            <person name="Heyl A."/>
            <person name="Hicks K.A."/>
            <person name="Hugh J."/>
            <person name="Lohr M."/>
            <person name="Mayer K."/>
            <person name="Melkozernov A."/>
            <person name="Murata T."/>
            <person name="Nelson D."/>
            <person name="Pils B."/>
            <person name="Prigge M."/>
            <person name="Reiss B."/>
            <person name="Renner T."/>
            <person name="Rombauts S."/>
            <person name="Rushton P."/>
            <person name="Sanderfoot A."/>
            <person name="Schween G."/>
            <person name="Shiu S.-H."/>
            <person name="Stueber K."/>
            <person name="Theodoulou F.L."/>
            <person name="Tu H."/>
            <person name="Van de Peer Y."/>
            <person name="Verrier P.J."/>
            <person name="Waters E."/>
            <person name="Wood A."/>
            <person name="Yang L."/>
            <person name="Cove D."/>
            <person name="Cuming A."/>
            <person name="Hasebe M."/>
            <person name="Lucas S."/>
            <person name="Mishler D.B."/>
            <person name="Reski R."/>
            <person name="Grigoriev I."/>
            <person name="Quatrano R.S."/>
            <person name="Boore J.L."/>
        </authorList>
    </citation>
    <scope>NUCLEOTIDE SEQUENCE [LARGE SCALE GENOMIC DNA]</scope>
    <source>
        <strain evidence="3 4">cv. Gransden 2004</strain>
    </source>
</reference>
<evidence type="ECO:0000313" key="2">
    <source>
        <dbReference type="EMBL" id="PNR59714.1"/>
    </source>
</evidence>
<dbReference type="Gramene" id="Pp3c2_10680V3.1">
    <property type="protein sequence ID" value="PAC:32935163.CDS.1"/>
    <property type="gene ID" value="Pp3c2_10680"/>
</dbReference>
<evidence type="ECO:0000313" key="4">
    <source>
        <dbReference type="Proteomes" id="UP000006727"/>
    </source>
</evidence>
<sequence>MTNVVSESFSGGGVRSASAESALKEVTALKKMLSKFARSMAVTGSGTEQSPTNDNPEPAHYAHSTNHWEGKTMANRSALPSEMVATNASSPVVKANLLKRLSAAPENLWI</sequence>
<feature type="region of interest" description="Disordered" evidence="1">
    <location>
        <begin position="40"/>
        <end position="77"/>
    </location>
</feature>
<dbReference type="InParanoid" id="A0A2K1L115"/>
<gene>
    <name evidence="2" type="ORF">PHYPA_002506</name>
</gene>
<organism evidence="2">
    <name type="scientific">Physcomitrium patens</name>
    <name type="common">Spreading-leaved earth moss</name>
    <name type="synonym">Physcomitrella patens</name>
    <dbReference type="NCBI Taxonomy" id="3218"/>
    <lineage>
        <taxon>Eukaryota</taxon>
        <taxon>Viridiplantae</taxon>
        <taxon>Streptophyta</taxon>
        <taxon>Embryophyta</taxon>
        <taxon>Bryophyta</taxon>
        <taxon>Bryophytina</taxon>
        <taxon>Bryopsida</taxon>
        <taxon>Funariidae</taxon>
        <taxon>Funariales</taxon>
        <taxon>Funariaceae</taxon>
        <taxon>Physcomitrium</taxon>
    </lineage>
</organism>
<dbReference type="EnsemblPlants" id="Pp3c2_10680V3.1">
    <property type="protein sequence ID" value="PAC:32935163.CDS.1"/>
    <property type="gene ID" value="Pp3c2_10680"/>
</dbReference>
<feature type="region of interest" description="Disordered" evidence="1">
    <location>
        <begin position="1"/>
        <end position="20"/>
    </location>
</feature>
<dbReference type="EnsemblPlants" id="Pp3c2_10680V3.2">
    <property type="protein sequence ID" value="PAC:32935164.CDS.1"/>
    <property type="gene ID" value="Pp3c2_10680"/>
</dbReference>
<dbReference type="PaxDb" id="3218-PP1S84_223V6.1"/>
<evidence type="ECO:0000313" key="3">
    <source>
        <dbReference type="EnsemblPlants" id="PAC:32935163.CDS.1"/>
    </source>
</evidence>
<dbReference type="AlphaFoldDB" id="A0A2K1L115"/>
<reference evidence="3" key="3">
    <citation type="submission" date="2020-12" db="UniProtKB">
        <authorList>
            <consortium name="EnsemblPlants"/>
        </authorList>
    </citation>
    <scope>IDENTIFICATION</scope>
</reference>
<feature type="compositionally biased region" description="Polar residues" evidence="1">
    <location>
        <begin position="42"/>
        <end position="55"/>
    </location>
</feature>
<protein>
    <submittedName>
        <fullName evidence="2 3">Uncharacterized protein</fullName>
    </submittedName>
</protein>